<dbReference type="FunFam" id="1.20.1020.10:FF:000004">
    <property type="entry name" value="BTB/POZ and TAZ domain-containing protein 2"/>
    <property type="match status" value="1"/>
</dbReference>
<dbReference type="GO" id="GO:0008270">
    <property type="term" value="F:zinc ion binding"/>
    <property type="evidence" value="ECO:0007669"/>
    <property type="project" value="UniProtKB-KW"/>
</dbReference>
<name>A0AAP0CJK6_9ASTR</name>
<dbReference type="GO" id="GO:0042542">
    <property type="term" value="P:response to hydrogen peroxide"/>
    <property type="evidence" value="ECO:0007669"/>
    <property type="project" value="UniProtKB-ARBA"/>
</dbReference>
<dbReference type="SMART" id="SM00551">
    <property type="entry name" value="ZnF_TAZ"/>
    <property type="match status" value="1"/>
</dbReference>
<evidence type="ECO:0000259" key="6">
    <source>
        <dbReference type="PROSITE" id="PS50097"/>
    </source>
</evidence>
<sequence>MMCRSLPAPPTKSDEVSGHITEIYIQIVTSGGRRIPVHANILASASTVLEGIIDRPRKRRSSEKSIPILGVPCDAVEVFVGFLYSGKFVMAVKLGFSIFRSEANSFSDRKEYCWDQENNGGIHDELQPLIVGLLRTVTPFAFCHIRSQSPFFDGSFFSISRAYTVSHPAHTPVIAFHPQVTLQDHRQHSHPPEEDPEALTPLCHRKPQHQQGSHTVKQQLPVSKDIFLQKQELLHMIPRHIYTEEHMEKYSIHLLALSHVYLVPHLKSLCTKALIERLTIDNVVDALQVARLCDAPDLYLKCMKLVCNRFNSVEETEGWKFLQNHDPLLELEILQFIHENESRKKRSRRKREEQSIYFQLSEAMDCLEHICTEGCINVGPFDKEPRKNRVPCNKFSTCQGLQLSIRHFVNCKKRINGVCVRCKRMWQLFKLHASICESPACKVPLCRRFKIKGGKEPKKRKEEVRWELLVKKVVVAKATSSLLLLKRKRVEEESATTAKRNSKKI</sequence>
<dbReference type="PANTHER" id="PTHR46287:SF19">
    <property type="entry name" value="CHROMATIN REMODELING &amp; TRANSCRIPTION REGULATOR BTB-POZ FAMILY"/>
    <property type="match status" value="1"/>
</dbReference>
<dbReference type="GO" id="GO:0005516">
    <property type="term" value="F:calmodulin binding"/>
    <property type="evidence" value="ECO:0007669"/>
    <property type="project" value="UniProtKB-ARBA"/>
</dbReference>
<evidence type="ECO:0000256" key="4">
    <source>
        <dbReference type="ARBA" id="ARBA00022786"/>
    </source>
</evidence>
<dbReference type="InterPro" id="IPR035898">
    <property type="entry name" value="TAZ_dom_sf"/>
</dbReference>
<dbReference type="InterPro" id="IPR000210">
    <property type="entry name" value="BTB/POZ_dom"/>
</dbReference>
<dbReference type="GO" id="GO:0006355">
    <property type="term" value="P:regulation of DNA-templated transcription"/>
    <property type="evidence" value="ECO:0007669"/>
    <property type="project" value="UniProtKB-ARBA"/>
</dbReference>
<dbReference type="Gene3D" id="3.30.710.10">
    <property type="entry name" value="Potassium Channel Kv1.1, Chain A"/>
    <property type="match status" value="2"/>
</dbReference>
<dbReference type="CDD" id="cd14733">
    <property type="entry name" value="BACK"/>
    <property type="match status" value="1"/>
</dbReference>
<dbReference type="InterPro" id="IPR044513">
    <property type="entry name" value="BT1/2/3/4/5"/>
</dbReference>
<dbReference type="Gene3D" id="1.20.1020.10">
    <property type="entry name" value="TAZ domain"/>
    <property type="match status" value="1"/>
</dbReference>
<dbReference type="Proteomes" id="UP001408789">
    <property type="component" value="Unassembled WGS sequence"/>
</dbReference>
<dbReference type="AlphaFoldDB" id="A0AAP0CJK6"/>
<reference evidence="7 8" key="1">
    <citation type="submission" date="2024-04" db="EMBL/GenBank/DDBJ databases">
        <title>The reference genome of an endangered Asteraceae, Deinandra increscens subsp. villosa, native to the Central Coast of California.</title>
        <authorList>
            <person name="Guilliams M."/>
            <person name="Hasenstab-Lehman K."/>
            <person name="Meyer R."/>
            <person name="Mcevoy S."/>
        </authorList>
    </citation>
    <scope>NUCLEOTIDE SEQUENCE [LARGE SCALE GENOMIC DNA]</scope>
    <source>
        <tissue evidence="7">Leaf</tissue>
    </source>
</reference>
<evidence type="ECO:0000313" key="8">
    <source>
        <dbReference type="Proteomes" id="UP001408789"/>
    </source>
</evidence>
<dbReference type="InterPro" id="IPR000197">
    <property type="entry name" value="Znf_TAZ"/>
</dbReference>
<keyword evidence="4" id="KW-0833">Ubl conjugation pathway</keyword>
<keyword evidence="8" id="KW-1185">Reference proteome</keyword>
<proteinExistence type="predicted"/>
<dbReference type="GO" id="GO:0009725">
    <property type="term" value="P:response to hormone"/>
    <property type="evidence" value="ECO:0007669"/>
    <property type="project" value="UniProtKB-ARBA"/>
</dbReference>
<evidence type="ECO:0000256" key="5">
    <source>
        <dbReference type="ARBA" id="ARBA00022833"/>
    </source>
</evidence>
<dbReference type="EMBL" id="JBCNJP010000025">
    <property type="protein sequence ID" value="KAK9054563.1"/>
    <property type="molecule type" value="Genomic_DNA"/>
</dbReference>
<dbReference type="PROSITE" id="PS50097">
    <property type="entry name" value="BTB"/>
    <property type="match status" value="1"/>
</dbReference>
<feature type="domain" description="BTB" evidence="6">
    <location>
        <begin position="21"/>
        <end position="92"/>
    </location>
</feature>
<accession>A0AAP0CJK6</accession>
<keyword evidence="3" id="KW-0863">Zinc-finger</keyword>
<evidence type="ECO:0000256" key="3">
    <source>
        <dbReference type="ARBA" id="ARBA00022771"/>
    </source>
</evidence>
<comment type="caution">
    <text evidence="7">The sequence shown here is derived from an EMBL/GenBank/DDBJ whole genome shotgun (WGS) entry which is preliminary data.</text>
</comment>
<dbReference type="Pfam" id="PF02135">
    <property type="entry name" value="zf-TAZ"/>
    <property type="match status" value="1"/>
</dbReference>
<dbReference type="FunFam" id="1.25.40.420:FF:000012">
    <property type="entry name" value="BTB/POZ and TAZ domain-containing protein 2"/>
    <property type="match status" value="1"/>
</dbReference>
<keyword evidence="2" id="KW-0479">Metal-binding</keyword>
<evidence type="ECO:0000256" key="1">
    <source>
        <dbReference type="ARBA" id="ARBA00004906"/>
    </source>
</evidence>
<dbReference type="InterPro" id="IPR011333">
    <property type="entry name" value="SKP1/BTB/POZ_sf"/>
</dbReference>
<comment type="pathway">
    <text evidence="1">Protein modification; protein ubiquitination.</text>
</comment>
<protein>
    <recommendedName>
        <fullName evidence="6">BTB domain-containing protein</fullName>
    </recommendedName>
</protein>
<dbReference type="Pfam" id="PF00651">
    <property type="entry name" value="BTB"/>
    <property type="match status" value="1"/>
</dbReference>
<dbReference type="GO" id="GO:0005634">
    <property type="term" value="C:nucleus"/>
    <property type="evidence" value="ECO:0007669"/>
    <property type="project" value="TreeGrafter"/>
</dbReference>
<evidence type="ECO:0000256" key="2">
    <source>
        <dbReference type="ARBA" id="ARBA00022723"/>
    </source>
</evidence>
<evidence type="ECO:0000313" key="7">
    <source>
        <dbReference type="EMBL" id="KAK9054563.1"/>
    </source>
</evidence>
<dbReference type="SUPFAM" id="SSF54695">
    <property type="entry name" value="POZ domain"/>
    <property type="match status" value="1"/>
</dbReference>
<keyword evidence="5" id="KW-0862">Zinc</keyword>
<dbReference type="PANTHER" id="PTHR46287">
    <property type="entry name" value="BTB/POZ AND TAZ DOMAIN-CONTAINING PROTEIN 3-RELATED"/>
    <property type="match status" value="1"/>
</dbReference>
<organism evidence="7 8">
    <name type="scientific">Deinandra increscens subsp. villosa</name>
    <dbReference type="NCBI Taxonomy" id="3103831"/>
    <lineage>
        <taxon>Eukaryota</taxon>
        <taxon>Viridiplantae</taxon>
        <taxon>Streptophyta</taxon>
        <taxon>Embryophyta</taxon>
        <taxon>Tracheophyta</taxon>
        <taxon>Spermatophyta</taxon>
        <taxon>Magnoliopsida</taxon>
        <taxon>eudicotyledons</taxon>
        <taxon>Gunneridae</taxon>
        <taxon>Pentapetalae</taxon>
        <taxon>asterids</taxon>
        <taxon>campanulids</taxon>
        <taxon>Asterales</taxon>
        <taxon>Asteraceae</taxon>
        <taxon>Asteroideae</taxon>
        <taxon>Heliantheae alliance</taxon>
        <taxon>Madieae</taxon>
        <taxon>Madiinae</taxon>
        <taxon>Deinandra</taxon>
    </lineage>
</organism>
<dbReference type="SUPFAM" id="SSF57933">
    <property type="entry name" value="TAZ domain"/>
    <property type="match status" value="1"/>
</dbReference>
<gene>
    <name evidence="7" type="ORF">SSX86_025642</name>
</gene>
<dbReference type="GO" id="GO:0009751">
    <property type="term" value="P:response to salicylic acid"/>
    <property type="evidence" value="ECO:0007669"/>
    <property type="project" value="UniProtKB-ARBA"/>
</dbReference>